<proteinExistence type="predicted"/>
<dbReference type="AlphaFoldDB" id="A0A2P2PXS3"/>
<keyword evidence="1" id="KW-0812">Transmembrane</keyword>
<dbReference type="EMBL" id="GGEC01079054">
    <property type="protein sequence ID" value="MBX59538.1"/>
    <property type="molecule type" value="Transcribed_RNA"/>
</dbReference>
<feature type="transmembrane region" description="Helical" evidence="1">
    <location>
        <begin position="12"/>
        <end position="36"/>
    </location>
</feature>
<reference evidence="2" key="1">
    <citation type="submission" date="2018-02" db="EMBL/GenBank/DDBJ databases">
        <title>Rhizophora mucronata_Transcriptome.</title>
        <authorList>
            <person name="Meera S.P."/>
            <person name="Sreeshan A."/>
            <person name="Augustine A."/>
        </authorList>
    </citation>
    <scope>NUCLEOTIDE SEQUENCE</scope>
    <source>
        <tissue evidence="2">Leaf</tissue>
    </source>
</reference>
<organism evidence="2">
    <name type="scientific">Rhizophora mucronata</name>
    <name type="common">Asiatic mangrove</name>
    <dbReference type="NCBI Taxonomy" id="61149"/>
    <lineage>
        <taxon>Eukaryota</taxon>
        <taxon>Viridiplantae</taxon>
        <taxon>Streptophyta</taxon>
        <taxon>Embryophyta</taxon>
        <taxon>Tracheophyta</taxon>
        <taxon>Spermatophyta</taxon>
        <taxon>Magnoliopsida</taxon>
        <taxon>eudicotyledons</taxon>
        <taxon>Gunneridae</taxon>
        <taxon>Pentapetalae</taxon>
        <taxon>rosids</taxon>
        <taxon>fabids</taxon>
        <taxon>Malpighiales</taxon>
        <taxon>Rhizophoraceae</taxon>
        <taxon>Rhizophora</taxon>
    </lineage>
</organism>
<evidence type="ECO:0000313" key="2">
    <source>
        <dbReference type="EMBL" id="MBX59538.1"/>
    </source>
</evidence>
<name>A0A2P2PXS3_RHIMU</name>
<accession>A0A2P2PXS3</accession>
<keyword evidence="1" id="KW-0472">Membrane</keyword>
<evidence type="ECO:0000256" key="1">
    <source>
        <dbReference type="SAM" id="Phobius"/>
    </source>
</evidence>
<sequence length="46" mass="5214">MLGNMGWVHFNSTIFMLVPNTSTLIVLDSVVIYSTYRLFFQVTLGS</sequence>
<keyword evidence="1" id="KW-1133">Transmembrane helix</keyword>
<protein>
    <submittedName>
        <fullName evidence="2">Uncharacterized protein</fullName>
    </submittedName>
</protein>